<evidence type="ECO:0000313" key="13">
    <source>
        <dbReference type="EMBL" id="GAC31649.1"/>
    </source>
</evidence>
<dbReference type="AlphaFoldDB" id="K6YFY5"/>
<keyword evidence="14" id="KW-1185">Reference proteome</keyword>
<keyword evidence="6 11" id="KW-0028">Amino-acid biosynthesis</keyword>
<evidence type="ECO:0000256" key="9">
    <source>
        <dbReference type="ARBA" id="ARBA00023102"/>
    </source>
</evidence>
<dbReference type="PROSITE" id="PS00599">
    <property type="entry name" value="AA_TRANSFER_CLASS_2"/>
    <property type="match status" value="1"/>
</dbReference>
<evidence type="ECO:0000259" key="12">
    <source>
        <dbReference type="Pfam" id="PF00155"/>
    </source>
</evidence>
<dbReference type="PANTHER" id="PTHR42885:SF2">
    <property type="entry name" value="HISTIDINOL-PHOSPHATE AMINOTRANSFERASE"/>
    <property type="match status" value="1"/>
</dbReference>
<evidence type="ECO:0000256" key="5">
    <source>
        <dbReference type="ARBA" id="ARBA00022576"/>
    </source>
</evidence>
<dbReference type="STRING" id="1129793.GPLA_0733"/>
<evidence type="ECO:0000256" key="2">
    <source>
        <dbReference type="ARBA" id="ARBA00005011"/>
    </source>
</evidence>
<comment type="caution">
    <text evidence="13">The sequence shown here is derived from an EMBL/GenBank/DDBJ whole genome shotgun (WGS) entry which is preliminary data.</text>
</comment>
<dbReference type="GO" id="GO:0030170">
    <property type="term" value="F:pyridoxal phosphate binding"/>
    <property type="evidence" value="ECO:0007669"/>
    <property type="project" value="InterPro"/>
</dbReference>
<evidence type="ECO:0000256" key="6">
    <source>
        <dbReference type="ARBA" id="ARBA00022605"/>
    </source>
</evidence>
<dbReference type="Gene3D" id="3.90.1150.10">
    <property type="entry name" value="Aspartate Aminotransferase, domain 1"/>
    <property type="match status" value="1"/>
</dbReference>
<evidence type="ECO:0000256" key="11">
    <source>
        <dbReference type="HAMAP-Rule" id="MF_01023"/>
    </source>
</evidence>
<comment type="similarity">
    <text evidence="3 11">Belongs to the class-II pyridoxal-phosphate-dependent aminotransferase family. Histidinol-phosphate aminotransferase subfamily.</text>
</comment>
<dbReference type="NCBIfam" id="TIGR01141">
    <property type="entry name" value="hisC"/>
    <property type="match status" value="1"/>
</dbReference>
<feature type="modified residue" description="N6-(pyridoxal phosphate)lysine" evidence="11">
    <location>
        <position position="217"/>
    </location>
</feature>
<evidence type="ECO:0000256" key="1">
    <source>
        <dbReference type="ARBA" id="ARBA00001933"/>
    </source>
</evidence>
<sequence length="367" mass="40341">MSNLVTLLLNENIKALKPYESARRLFSGAGNKEQIWLNANESPFANPYDIDAERFNRYPDCQPPAVIEAYADYAGIATDQLLVSRGADEGIELLIRAFCTPGKDSVLICPPTYGMYAISAETCDVGVERAPLKADFALDVDVIKTFKGKVNLVFICSPNNPTGTSVNKKQLLEVIEHFADSAIVVIDEAYIEFDDDNTWANALNNYANIAILRTLSKAFALAGLRCGFTLAQAPIIQALMKVIAPYPIPEPVAQIAAQALSHDGLVNLEQQVSLINQEKALLQHALKQYPEIELVGDDKANFILFRCGNKSGLMTHLVANGILIRDQSKQLNLDNCLRITVGNPQQNKQLLSKISHFFTNQSSTQEA</sequence>
<dbReference type="HAMAP" id="MF_01023">
    <property type="entry name" value="HisC_aminotrans_2"/>
    <property type="match status" value="1"/>
</dbReference>
<dbReference type="UniPathway" id="UPA00031">
    <property type="reaction ID" value="UER00012"/>
</dbReference>
<dbReference type="GO" id="GO:0000105">
    <property type="term" value="P:L-histidine biosynthetic process"/>
    <property type="evidence" value="ECO:0007669"/>
    <property type="project" value="UniProtKB-UniRule"/>
</dbReference>
<dbReference type="EMBL" id="BAER01000017">
    <property type="protein sequence ID" value="GAC31649.1"/>
    <property type="molecule type" value="Genomic_DNA"/>
</dbReference>
<dbReference type="RefSeq" id="WP_007103453.1">
    <property type="nucleotide sequence ID" value="NZ_BAER01000017.1"/>
</dbReference>
<evidence type="ECO:0000313" key="14">
    <source>
        <dbReference type="Proteomes" id="UP000006322"/>
    </source>
</evidence>
<keyword evidence="8 11" id="KW-0663">Pyridoxal phosphate</keyword>
<evidence type="ECO:0000256" key="8">
    <source>
        <dbReference type="ARBA" id="ARBA00022898"/>
    </source>
</evidence>
<dbReference type="InterPro" id="IPR001917">
    <property type="entry name" value="Aminotrans_II_pyridoxalP_BS"/>
</dbReference>
<dbReference type="SUPFAM" id="SSF53383">
    <property type="entry name" value="PLP-dependent transferases"/>
    <property type="match status" value="1"/>
</dbReference>
<dbReference type="EC" id="2.6.1.9" evidence="11"/>
<dbReference type="GO" id="GO:0004400">
    <property type="term" value="F:histidinol-phosphate transaminase activity"/>
    <property type="evidence" value="ECO:0007669"/>
    <property type="project" value="UniProtKB-UniRule"/>
</dbReference>
<dbReference type="InterPro" id="IPR015422">
    <property type="entry name" value="PyrdxlP-dep_Trfase_small"/>
</dbReference>
<dbReference type="InterPro" id="IPR015421">
    <property type="entry name" value="PyrdxlP-dep_Trfase_major"/>
</dbReference>
<dbReference type="OrthoDB" id="9813612at2"/>
<comment type="pathway">
    <text evidence="2 11">Amino-acid biosynthesis; L-histidine biosynthesis; L-histidine from 5-phospho-alpha-D-ribose 1-diphosphate: step 7/9.</text>
</comment>
<gene>
    <name evidence="11 13" type="primary">hisC</name>
    <name evidence="13" type="ORF">GPLA_0733</name>
</gene>
<proteinExistence type="inferred from homology"/>
<name>K6YFY5_9ALTE</name>
<keyword evidence="9 11" id="KW-0368">Histidine biosynthesis</keyword>
<dbReference type="Proteomes" id="UP000006322">
    <property type="component" value="Unassembled WGS sequence"/>
</dbReference>
<comment type="catalytic activity">
    <reaction evidence="10 11">
        <text>L-histidinol phosphate + 2-oxoglutarate = 3-(imidazol-4-yl)-2-oxopropyl phosphate + L-glutamate</text>
        <dbReference type="Rhea" id="RHEA:23744"/>
        <dbReference type="ChEBI" id="CHEBI:16810"/>
        <dbReference type="ChEBI" id="CHEBI:29985"/>
        <dbReference type="ChEBI" id="CHEBI:57766"/>
        <dbReference type="ChEBI" id="CHEBI:57980"/>
        <dbReference type="EC" id="2.6.1.9"/>
    </reaction>
</comment>
<dbReference type="PANTHER" id="PTHR42885">
    <property type="entry name" value="HISTIDINOL-PHOSPHATE AMINOTRANSFERASE-RELATED"/>
    <property type="match status" value="1"/>
</dbReference>
<evidence type="ECO:0000256" key="7">
    <source>
        <dbReference type="ARBA" id="ARBA00022679"/>
    </source>
</evidence>
<dbReference type="InterPro" id="IPR015424">
    <property type="entry name" value="PyrdxlP-dep_Trfase"/>
</dbReference>
<organism evidence="13 14">
    <name type="scientific">Paraglaciecola polaris LMG 21857</name>
    <dbReference type="NCBI Taxonomy" id="1129793"/>
    <lineage>
        <taxon>Bacteria</taxon>
        <taxon>Pseudomonadati</taxon>
        <taxon>Pseudomonadota</taxon>
        <taxon>Gammaproteobacteria</taxon>
        <taxon>Alteromonadales</taxon>
        <taxon>Alteromonadaceae</taxon>
        <taxon>Paraglaciecola</taxon>
    </lineage>
</organism>
<dbReference type="CDD" id="cd00609">
    <property type="entry name" value="AAT_like"/>
    <property type="match status" value="1"/>
</dbReference>
<dbReference type="InterPro" id="IPR005861">
    <property type="entry name" value="HisP_aminotrans"/>
</dbReference>
<dbReference type="Gene3D" id="3.40.640.10">
    <property type="entry name" value="Type I PLP-dependent aspartate aminotransferase-like (Major domain)"/>
    <property type="match status" value="1"/>
</dbReference>
<keyword evidence="5 11" id="KW-0032">Aminotransferase</keyword>
<comment type="subunit">
    <text evidence="4 11">Homodimer.</text>
</comment>
<keyword evidence="7 11" id="KW-0808">Transferase</keyword>
<protein>
    <recommendedName>
        <fullName evidence="11">Histidinol-phosphate aminotransferase</fullName>
        <ecNumber evidence="11">2.6.1.9</ecNumber>
    </recommendedName>
    <alternativeName>
        <fullName evidence="11">Imidazole acetol-phosphate transaminase</fullName>
    </alternativeName>
</protein>
<feature type="domain" description="Aminotransferase class I/classII large" evidence="12">
    <location>
        <begin position="34"/>
        <end position="354"/>
    </location>
</feature>
<dbReference type="Pfam" id="PF00155">
    <property type="entry name" value="Aminotran_1_2"/>
    <property type="match status" value="1"/>
</dbReference>
<evidence type="ECO:0000256" key="10">
    <source>
        <dbReference type="ARBA" id="ARBA00047481"/>
    </source>
</evidence>
<dbReference type="InterPro" id="IPR004839">
    <property type="entry name" value="Aminotransferase_I/II_large"/>
</dbReference>
<evidence type="ECO:0000256" key="4">
    <source>
        <dbReference type="ARBA" id="ARBA00011738"/>
    </source>
</evidence>
<accession>K6YFY5</accession>
<evidence type="ECO:0000256" key="3">
    <source>
        <dbReference type="ARBA" id="ARBA00007970"/>
    </source>
</evidence>
<comment type="cofactor">
    <cofactor evidence="1 11">
        <name>pyridoxal 5'-phosphate</name>
        <dbReference type="ChEBI" id="CHEBI:597326"/>
    </cofactor>
</comment>
<reference evidence="14" key="1">
    <citation type="journal article" date="2014" name="Environ. Microbiol.">
        <title>Comparative genomics of the marine bacterial genus Glaciecola reveals the high degree of genomic diversity and genomic characteristic for cold adaptation.</title>
        <authorList>
            <person name="Qin Q.L."/>
            <person name="Xie B.B."/>
            <person name="Yu Y."/>
            <person name="Shu Y.L."/>
            <person name="Rong J.C."/>
            <person name="Zhang Y.J."/>
            <person name="Zhao D.L."/>
            <person name="Chen X.L."/>
            <person name="Zhang X.Y."/>
            <person name="Chen B."/>
            <person name="Zhou B.C."/>
            <person name="Zhang Y.Z."/>
        </authorList>
    </citation>
    <scope>NUCLEOTIDE SEQUENCE [LARGE SCALE GENOMIC DNA]</scope>
    <source>
        <strain evidence="14">LMG 21857</strain>
    </source>
</reference>